<accession>A0AAD8N5G9</accession>
<dbReference type="EMBL" id="JAUIZM010000002">
    <property type="protein sequence ID" value="KAK1396586.1"/>
    <property type="molecule type" value="Genomic_DNA"/>
</dbReference>
<feature type="domain" description="Retrovirus-related Pol polyprotein from transposon TNT 1-94-like beta-barrel" evidence="1">
    <location>
        <begin position="306"/>
        <end position="379"/>
    </location>
</feature>
<name>A0AAD8N5G9_9APIA</name>
<comment type="caution">
    <text evidence="2">The sequence shown here is derived from an EMBL/GenBank/DDBJ whole genome shotgun (WGS) entry which is preliminary data.</text>
</comment>
<sequence length="397" mass="43799">MNDAKEIWDDFAIRFAQTNVPKLFNSRKEIASLSQGNLSISTYFTKFRALNDELDALSAVPHYDCGKCTCAVNVKLDNFSKSTKLSQFLMGLGEQYTAIRGHLLLMNHVPSLSAAYSILMQEENQREFGNSSIITEYVALAVQGGNTEFTGGYKTSRQPGQQTVGFAKRSVSDASLICEVCHLTGHSKDKCFCVYGYPSWHRLFGKPKPKPKSQIRISHAHNVIADTPTSESKSPAEAAGFTTAQCQQIMTMIHSGFKELSAANSSSASGSNQWNSTSITPSHMAGNVLHFVCHTNSKKSLSSNMWILDSGATDHITPHLHLLTNVNQINYVFHLPNGQHTTVTHIGTIILHVNIVLTDVLYVPSFNYNLLSIPKLTSTNSCNVFLLKMLVIYRTIS</sequence>
<dbReference type="Proteomes" id="UP001237642">
    <property type="component" value="Unassembled WGS sequence"/>
</dbReference>
<gene>
    <name evidence="2" type="ORF">POM88_006449</name>
</gene>
<evidence type="ECO:0000313" key="3">
    <source>
        <dbReference type="Proteomes" id="UP001237642"/>
    </source>
</evidence>
<reference evidence="2" key="1">
    <citation type="submission" date="2023-02" db="EMBL/GenBank/DDBJ databases">
        <title>Genome of toxic invasive species Heracleum sosnowskyi carries increased number of genes despite the absence of recent whole-genome duplications.</title>
        <authorList>
            <person name="Schelkunov M."/>
            <person name="Shtratnikova V."/>
            <person name="Makarenko M."/>
            <person name="Klepikova A."/>
            <person name="Omelchenko D."/>
            <person name="Novikova G."/>
            <person name="Obukhova E."/>
            <person name="Bogdanov V."/>
            <person name="Penin A."/>
            <person name="Logacheva M."/>
        </authorList>
    </citation>
    <scope>NUCLEOTIDE SEQUENCE</scope>
    <source>
        <strain evidence="2">Hsosn_3</strain>
        <tissue evidence="2">Leaf</tissue>
    </source>
</reference>
<organism evidence="2 3">
    <name type="scientific">Heracleum sosnowskyi</name>
    <dbReference type="NCBI Taxonomy" id="360622"/>
    <lineage>
        <taxon>Eukaryota</taxon>
        <taxon>Viridiplantae</taxon>
        <taxon>Streptophyta</taxon>
        <taxon>Embryophyta</taxon>
        <taxon>Tracheophyta</taxon>
        <taxon>Spermatophyta</taxon>
        <taxon>Magnoliopsida</taxon>
        <taxon>eudicotyledons</taxon>
        <taxon>Gunneridae</taxon>
        <taxon>Pentapetalae</taxon>
        <taxon>asterids</taxon>
        <taxon>campanulids</taxon>
        <taxon>Apiales</taxon>
        <taxon>Apiaceae</taxon>
        <taxon>Apioideae</taxon>
        <taxon>apioid superclade</taxon>
        <taxon>Tordylieae</taxon>
        <taxon>Tordyliinae</taxon>
        <taxon>Heracleum</taxon>
    </lineage>
</organism>
<dbReference type="PANTHER" id="PTHR34222">
    <property type="entry name" value="GAG_PRE-INTEGRS DOMAIN-CONTAINING PROTEIN"/>
    <property type="match status" value="1"/>
</dbReference>
<evidence type="ECO:0000313" key="2">
    <source>
        <dbReference type="EMBL" id="KAK1396586.1"/>
    </source>
</evidence>
<dbReference type="InterPro" id="IPR054722">
    <property type="entry name" value="PolX-like_BBD"/>
</dbReference>
<keyword evidence="3" id="KW-1185">Reference proteome</keyword>
<evidence type="ECO:0000259" key="1">
    <source>
        <dbReference type="Pfam" id="PF22936"/>
    </source>
</evidence>
<dbReference type="PANTHER" id="PTHR34222:SF99">
    <property type="entry name" value="PROTEIN, PUTATIVE-RELATED"/>
    <property type="match status" value="1"/>
</dbReference>
<dbReference type="Pfam" id="PF22936">
    <property type="entry name" value="Pol_BBD"/>
    <property type="match status" value="1"/>
</dbReference>
<reference evidence="2" key="2">
    <citation type="submission" date="2023-05" db="EMBL/GenBank/DDBJ databases">
        <authorList>
            <person name="Schelkunov M.I."/>
        </authorList>
    </citation>
    <scope>NUCLEOTIDE SEQUENCE</scope>
    <source>
        <strain evidence="2">Hsosn_3</strain>
        <tissue evidence="2">Leaf</tissue>
    </source>
</reference>
<proteinExistence type="predicted"/>
<protein>
    <recommendedName>
        <fullName evidence="1">Retrovirus-related Pol polyprotein from transposon TNT 1-94-like beta-barrel domain-containing protein</fullName>
    </recommendedName>
</protein>
<dbReference type="AlphaFoldDB" id="A0AAD8N5G9"/>